<reference evidence="3" key="1">
    <citation type="journal article" date="2014" name="Int. J. Syst. Evol. Microbiol.">
        <title>Complete genome sequence of Corynebacterium casei LMG S-19264T (=DSM 44701T), isolated from a smear-ripened cheese.</title>
        <authorList>
            <consortium name="US DOE Joint Genome Institute (JGI-PGF)"/>
            <person name="Walter F."/>
            <person name="Albersmeier A."/>
            <person name="Kalinowski J."/>
            <person name="Ruckert C."/>
        </authorList>
    </citation>
    <scope>NUCLEOTIDE SEQUENCE</scope>
    <source>
        <strain evidence="3">CGMCC 1.15388</strain>
    </source>
</reference>
<feature type="domain" description="DUF6318" evidence="2">
    <location>
        <begin position="313"/>
        <end position="401"/>
    </location>
</feature>
<feature type="domain" description="DUF6318" evidence="2">
    <location>
        <begin position="148"/>
        <end position="298"/>
    </location>
</feature>
<reference evidence="3" key="2">
    <citation type="submission" date="2020-09" db="EMBL/GenBank/DDBJ databases">
        <authorList>
            <person name="Sun Q."/>
            <person name="Zhou Y."/>
        </authorList>
    </citation>
    <scope>NUCLEOTIDE SEQUENCE</scope>
    <source>
        <strain evidence="3">CGMCC 1.15388</strain>
    </source>
</reference>
<accession>A0A917ENI9</accession>
<gene>
    <name evidence="3" type="ORF">GCM10011401_03340</name>
</gene>
<proteinExistence type="predicted"/>
<feature type="compositionally biased region" description="Basic and acidic residues" evidence="1">
    <location>
        <begin position="1"/>
        <end position="10"/>
    </location>
</feature>
<evidence type="ECO:0000313" key="4">
    <source>
        <dbReference type="Proteomes" id="UP000633136"/>
    </source>
</evidence>
<dbReference type="EMBL" id="BMIS01000001">
    <property type="protein sequence ID" value="GGE59819.1"/>
    <property type="molecule type" value="Genomic_DNA"/>
</dbReference>
<feature type="region of interest" description="Disordered" evidence="1">
    <location>
        <begin position="1"/>
        <end position="31"/>
    </location>
</feature>
<comment type="caution">
    <text evidence="3">The sequence shown here is derived from an EMBL/GenBank/DDBJ whole genome shotgun (WGS) entry which is preliminary data.</text>
</comment>
<feature type="region of interest" description="Disordered" evidence="1">
    <location>
        <begin position="52"/>
        <end position="125"/>
    </location>
</feature>
<name>A0A917ENI9_9MICC</name>
<protein>
    <recommendedName>
        <fullName evidence="2">DUF6318 domain-containing protein</fullName>
    </recommendedName>
</protein>
<sequence>MHREEGRTETTEAVESPHAAEEELRRRPLRRASVLGVAAVGTLLLSSCVGLETPEAGEGGAGETEEVEEEAPTLAEFCAEEAGEADADDDLDDADGDDDDVEAAAVDDDDEGFGDPTGEDRVIDPGDNIMETEEIPLPYLEQLEADEEYVAASEEAPAENVPEPEIPALVCDDGEDGAAAALSYWYETYWHGDQTGDSTRMEEMHGVHCEGCDTTIEEIQNMADADQWMVSEPVQPQLHYWGESEEDDDVLQATVTQDIPTFTYYDEDGEVEEHEGGETEFTVEMTFDEDSGHWLITDQLEAQLGGPDPEAEEPSMPAGAESDAAEGAWAAHEFWMEALTYAMATGDAEAIQSMEHPDGEDWSVFYNDFVDLYAEDGWMEFEGEVTLENPEIHYNDLYDQDLDEEAAFVVGKVTEPDAEIFDNTGEEENFNNVTGEPVIYLYQYNDEAGHWLLYDLVFDDISEIEDELGDPDHTP</sequence>
<dbReference type="RefSeq" id="WP_188682248.1">
    <property type="nucleotide sequence ID" value="NZ_BMIS01000001.1"/>
</dbReference>
<dbReference type="InterPro" id="IPR046281">
    <property type="entry name" value="DUF6318"/>
</dbReference>
<organism evidence="3 4">
    <name type="scientific">Nesterenkonia cremea</name>
    <dbReference type="NCBI Taxonomy" id="1882340"/>
    <lineage>
        <taxon>Bacteria</taxon>
        <taxon>Bacillati</taxon>
        <taxon>Actinomycetota</taxon>
        <taxon>Actinomycetes</taxon>
        <taxon>Micrococcales</taxon>
        <taxon>Micrococcaceae</taxon>
        <taxon>Nesterenkonia</taxon>
    </lineage>
</organism>
<evidence type="ECO:0000313" key="3">
    <source>
        <dbReference type="EMBL" id="GGE59819.1"/>
    </source>
</evidence>
<feature type="compositionally biased region" description="Acidic residues" evidence="1">
    <location>
        <begin position="78"/>
        <end position="113"/>
    </location>
</feature>
<evidence type="ECO:0000259" key="2">
    <source>
        <dbReference type="Pfam" id="PF19843"/>
    </source>
</evidence>
<dbReference type="Pfam" id="PF19843">
    <property type="entry name" value="DUF6318"/>
    <property type="match status" value="2"/>
</dbReference>
<dbReference type="Proteomes" id="UP000633136">
    <property type="component" value="Unassembled WGS sequence"/>
</dbReference>
<evidence type="ECO:0000256" key="1">
    <source>
        <dbReference type="SAM" id="MobiDB-lite"/>
    </source>
</evidence>
<dbReference type="AlphaFoldDB" id="A0A917ENI9"/>
<keyword evidence="4" id="KW-1185">Reference proteome</keyword>